<keyword evidence="3" id="KW-1185">Reference proteome</keyword>
<feature type="domain" description="Peptidase C39-like" evidence="1">
    <location>
        <begin position="57"/>
        <end position="214"/>
    </location>
</feature>
<gene>
    <name evidence="2" type="ORF">B8W66_08675</name>
</gene>
<name>A0A1X2LWL6_9MYCO</name>
<dbReference type="InterPro" id="IPR039564">
    <property type="entry name" value="Peptidase_C39-like"/>
</dbReference>
<evidence type="ECO:0000313" key="2">
    <source>
        <dbReference type="EMBL" id="OSC41527.1"/>
    </source>
</evidence>
<dbReference type="Pfam" id="PF13529">
    <property type="entry name" value="Peptidase_C39_2"/>
    <property type="match status" value="1"/>
</dbReference>
<comment type="caution">
    <text evidence="2">The sequence shown here is derived from an EMBL/GenBank/DDBJ whole genome shotgun (WGS) entry which is preliminary data.</text>
</comment>
<accession>A0A1X2LWL6</accession>
<reference evidence="2 3" key="1">
    <citation type="submission" date="2017-04" db="EMBL/GenBank/DDBJ databases">
        <title>The new phylogeny of genus Mycobacterium.</title>
        <authorList>
            <person name="Tortoli E."/>
            <person name="Trovato A."/>
            <person name="Cirillo D.M."/>
        </authorList>
    </citation>
    <scope>NUCLEOTIDE SEQUENCE [LARGE SCALE GENOMIC DNA]</scope>
    <source>
        <strain evidence="2 3">TBL 1200985</strain>
    </source>
</reference>
<protein>
    <recommendedName>
        <fullName evidence="1">Peptidase C39-like domain-containing protein</fullName>
    </recommendedName>
</protein>
<dbReference type="EMBL" id="NCXP01000007">
    <property type="protein sequence ID" value="OSC41527.1"/>
    <property type="molecule type" value="Genomic_DNA"/>
</dbReference>
<sequence>MGVTVRKAGLAAGVAVLAAGLAIGVAMGIAAAAPGSQARTAVTNPGRMYGNPAAAAPYWRQQSLDDCALMAAADVIGELTGREPTEREIIAVAQNLASWSHPGPIYMPPRDMRDPNGAGRGADPHDIPVLLARYGITAVFTGRDQAPLTGVATGLEALERYLAAGHKVIAGVNAELIWGMPVQTRDQYGAPTADHAVVVTGVDTAAGTVHLNDSGNPQGRDEQIPVDLFVRTWATSGNQMVVTAEDAVARTT</sequence>
<dbReference type="Gene3D" id="3.90.70.10">
    <property type="entry name" value="Cysteine proteinases"/>
    <property type="match status" value="1"/>
</dbReference>
<proteinExistence type="predicted"/>
<dbReference type="RefSeq" id="WP_085324703.1">
    <property type="nucleotide sequence ID" value="NZ_NCXP01000007.1"/>
</dbReference>
<dbReference type="Proteomes" id="UP000193247">
    <property type="component" value="Unassembled WGS sequence"/>
</dbReference>
<dbReference type="STRING" id="1430326.B8W66_08675"/>
<evidence type="ECO:0000313" key="3">
    <source>
        <dbReference type="Proteomes" id="UP000193247"/>
    </source>
</evidence>
<dbReference type="AlphaFoldDB" id="A0A1X2LWL6"/>
<organism evidence="2 3">
    <name type="scientific">Mycobacterium decipiens</name>
    <dbReference type="NCBI Taxonomy" id="1430326"/>
    <lineage>
        <taxon>Bacteria</taxon>
        <taxon>Bacillati</taxon>
        <taxon>Actinomycetota</taxon>
        <taxon>Actinomycetes</taxon>
        <taxon>Mycobacteriales</taxon>
        <taxon>Mycobacteriaceae</taxon>
        <taxon>Mycobacterium</taxon>
    </lineage>
</organism>
<evidence type="ECO:0000259" key="1">
    <source>
        <dbReference type="Pfam" id="PF13529"/>
    </source>
</evidence>